<dbReference type="Proteomes" id="UP000823775">
    <property type="component" value="Unassembled WGS sequence"/>
</dbReference>
<organism evidence="1 2">
    <name type="scientific">Datura stramonium</name>
    <name type="common">Jimsonweed</name>
    <name type="synonym">Common thornapple</name>
    <dbReference type="NCBI Taxonomy" id="4076"/>
    <lineage>
        <taxon>Eukaryota</taxon>
        <taxon>Viridiplantae</taxon>
        <taxon>Streptophyta</taxon>
        <taxon>Embryophyta</taxon>
        <taxon>Tracheophyta</taxon>
        <taxon>Spermatophyta</taxon>
        <taxon>Magnoliopsida</taxon>
        <taxon>eudicotyledons</taxon>
        <taxon>Gunneridae</taxon>
        <taxon>Pentapetalae</taxon>
        <taxon>asterids</taxon>
        <taxon>lamiids</taxon>
        <taxon>Solanales</taxon>
        <taxon>Solanaceae</taxon>
        <taxon>Solanoideae</taxon>
        <taxon>Datureae</taxon>
        <taxon>Datura</taxon>
    </lineage>
</organism>
<feature type="non-terminal residue" evidence="1">
    <location>
        <position position="66"/>
    </location>
</feature>
<evidence type="ECO:0000313" key="2">
    <source>
        <dbReference type="Proteomes" id="UP000823775"/>
    </source>
</evidence>
<dbReference type="EMBL" id="JACEIK010004456">
    <property type="protein sequence ID" value="MCD9645513.1"/>
    <property type="molecule type" value="Genomic_DNA"/>
</dbReference>
<protein>
    <submittedName>
        <fullName evidence="1">Uncharacterized protein</fullName>
    </submittedName>
</protein>
<comment type="caution">
    <text evidence="1">The sequence shown here is derived from an EMBL/GenBank/DDBJ whole genome shotgun (WGS) entry which is preliminary data.</text>
</comment>
<name>A0ABS8VET1_DATST</name>
<proteinExistence type="predicted"/>
<accession>A0ABS8VET1</accession>
<sequence>MTGMLIKNVLKRARVKKSQNIGFWGLLTQFLCGHDIEEEKADYRPAYDPRGIDVTKIKEPDGINGP</sequence>
<keyword evidence="2" id="KW-1185">Reference proteome</keyword>
<gene>
    <name evidence="1" type="ORF">HAX54_034506</name>
</gene>
<reference evidence="1 2" key="1">
    <citation type="journal article" date="2021" name="BMC Genomics">
        <title>Datura genome reveals duplications of psychoactive alkaloid biosynthetic genes and high mutation rate following tissue culture.</title>
        <authorList>
            <person name="Rajewski A."/>
            <person name="Carter-House D."/>
            <person name="Stajich J."/>
            <person name="Litt A."/>
        </authorList>
    </citation>
    <scope>NUCLEOTIDE SEQUENCE [LARGE SCALE GENOMIC DNA]</scope>
    <source>
        <strain evidence="1">AR-01</strain>
    </source>
</reference>
<evidence type="ECO:0000313" key="1">
    <source>
        <dbReference type="EMBL" id="MCD9645513.1"/>
    </source>
</evidence>